<evidence type="ECO:0000256" key="1">
    <source>
        <dbReference type="SAM" id="SignalP"/>
    </source>
</evidence>
<protein>
    <recommendedName>
        <fullName evidence="4">DUF541 domain-containing protein</fullName>
    </recommendedName>
</protein>
<reference evidence="2 3" key="1">
    <citation type="submission" date="2020-08" db="EMBL/GenBank/DDBJ databases">
        <title>Genomic Encyclopedia of Type Strains, Phase III (KMG-III): the genomes of soil and plant-associated and newly described type strains.</title>
        <authorList>
            <person name="Whitman W."/>
        </authorList>
    </citation>
    <scope>NUCLEOTIDE SEQUENCE [LARGE SCALE GENOMIC DNA]</scope>
    <source>
        <strain evidence="2 3">CECT 7341</strain>
    </source>
</reference>
<name>A0A7W5GZQ6_9GAMM</name>
<dbReference type="PANTHER" id="PTHR34387">
    <property type="entry name" value="SLR1258 PROTEIN"/>
    <property type="match status" value="1"/>
</dbReference>
<proteinExistence type="predicted"/>
<gene>
    <name evidence="2" type="ORF">FHR95_002378</name>
</gene>
<keyword evidence="3" id="KW-1185">Reference proteome</keyword>
<dbReference type="Pfam" id="PF04402">
    <property type="entry name" value="SIMPL"/>
    <property type="match status" value="1"/>
</dbReference>
<organism evidence="2 3">
    <name type="scientific">Halomonas fontilapidosi</name>
    <dbReference type="NCBI Taxonomy" id="616675"/>
    <lineage>
        <taxon>Bacteria</taxon>
        <taxon>Pseudomonadati</taxon>
        <taxon>Pseudomonadota</taxon>
        <taxon>Gammaproteobacteria</taxon>
        <taxon>Oceanospirillales</taxon>
        <taxon>Halomonadaceae</taxon>
        <taxon>Halomonas</taxon>
    </lineage>
</organism>
<dbReference type="Gene3D" id="3.30.110.170">
    <property type="entry name" value="Protein of unknown function (DUF541), domain 1"/>
    <property type="match status" value="1"/>
</dbReference>
<evidence type="ECO:0000313" key="2">
    <source>
        <dbReference type="EMBL" id="MBB3184804.1"/>
    </source>
</evidence>
<dbReference type="GO" id="GO:0006974">
    <property type="term" value="P:DNA damage response"/>
    <property type="evidence" value="ECO:0007669"/>
    <property type="project" value="TreeGrafter"/>
</dbReference>
<keyword evidence="1" id="KW-0732">Signal</keyword>
<dbReference type="EMBL" id="JACHXQ010000007">
    <property type="protein sequence ID" value="MBB3184804.1"/>
    <property type="molecule type" value="Genomic_DNA"/>
</dbReference>
<dbReference type="Gene3D" id="3.30.70.2970">
    <property type="entry name" value="Protein of unknown function (DUF541), domain 2"/>
    <property type="match status" value="1"/>
</dbReference>
<dbReference type="AlphaFoldDB" id="A0A7W5GZQ6"/>
<accession>A0A7W5GZQ6</accession>
<feature type="signal peptide" evidence="1">
    <location>
        <begin position="1"/>
        <end position="32"/>
    </location>
</feature>
<dbReference type="InterPro" id="IPR007497">
    <property type="entry name" value="SIMPL/DUF541"/>
</dbReference>
<evidence type="ECO:0008006" key="4">
    <source>
        <dbReference type="Google" id="ProtNLM"/>
    </source>
</evidence>
<evidence type="ECO:0000313" key="3">
    <source>
        <dbReference type="Proteomes" id="UP000563050"/>
    </source>
</evidence>
<sequence>MPIARALRPLCLPALAALMAIASLPMLPRALAADTPGRVDVQAEAELQVVPDRATLSARLWEHTPAIARGDSPESDPDALREARDRLEARAASLIRTLEAAGLEREAIRAGSLNVHPEHLPGEQRDTAERETLVRTRLERPVRLQLDDLEQLPAVLDALTEAEVDALDGVSYDLSDRAAATDQALVKALEKARHKATLMAETLGIDLGKVINVSETRSPVFQPRMMAMSAEAQESRPQAEYRPGTVTIEAGVSVSWKIAP</sequence>
<comment type="caution">
    <text evidence="2">The sequence shown here is derived from an EMBL/GenBank/DDBJ whole genome shotgun (WGS) entry which is preliminary data.</text>
</comment>
<dbReference type="InterPro" id="IPR052022">
    <property type="entry name" value="26kDa_periplasmic_antigen"/>
</dbReference>
<dbReference type="PANTHER" id="PTHR34387:SF1">
    <property type="entry name" value="PERIPLASMIC IMMUNOGENIC PROTEIN"/>
    <property type="match status" value="1"/>
</dbReference>
<dbReference type="Proteomes" id="UP000563050">
    <property type="component" value="Unassembled WGS sequence"/>
</dbReference>
<dbReference type="RefSeq" id="WP_183314522.1">
    <property type="nucleotide sequence ID" value="NZ_JACHXQ010000007.1"/>
</dbReference>
<feature type="chain" id="PRO_5031338862" description="DUF541 domain-containing protein" evidence="1">
    <location>
        <begin position="33"/>
        <end position="260"/>
    </location>
</feature>